<protein>
    <submittedName>
        <fullName evidence="2">Uncharacterized protein</fullName>
    </submittedName>
</protein>
<feature type="compositionally biased region" description="Basic and acidic residues" evidence="1">
    <location>
        <begin position="99"/>
        <end position="108"/>
    </location>
</feature>
<dbReference type="RefSeq" id="XP_013086463.2">
    <property type="nucleotide sequence ID" value="XM_013231009.2"/>
</dbReference>
<dbReference type="Proteomes" id="UP000076420">
    <property type="component" value="Unassembled WGS sequence"/>
</dbReference>
<dbReference type="KEGG" id="bgt:106070983"/>
<dbReference type="OrthoDB" id="9439254at2759"/>
<feature type="compositionally biased region" description="Basic and acidic residues" evidence="1">
    <location>
        <begin position="141"/>
        <end position="150"/>
    </location>
</feature>
<dbReference type="VEuPathDB" id="VectorBase:BGLB016830"/>
<evidence type="ECO:0000313" key="2">
    <source>
        <dbReference type="EnsemblMetazoa" id="BGLB016830-PA"/>
    </source>
</evidence>
<proteinExistence type="predicted"/>
<dbReference type="EnsemblMetazoa" id="BGLB016830-RA">
    <property type="protein sequence ID" value="BGLB016830-PA"/>
    <property type="gene ID" value="BGLB016830"/>
</dbReference>
<feature type="compositionally biased region" description="Acidic residues" evidence="1">
    <location>
        <begin position="179"/>
        <end position="194"/>
    </location>
</feature>
<dbReference type="AlphaFoldDB" id="A0A2C9K9X4"/>
<feature type="region of interest" description="Disordered" evidence="1">
    <location>
        <begin position="131"/>
        <end position="195"/>
    </location>
</feature>
<gene>
    <name evidence="2" type="primary">106070983</name>
</gene>
<reference evidence="2" key="1">
    <citation type="submission" date="2020-05" db="UniProtKB">
        <authorList>
            <consortium name="EnsemblMetazoa"/>
        </authorList>
    </citation>
    <scope>IDENTIFICATION</scope>
    <source>
        <strain evidence="2">BB02</strain>
    </source>
</reference>
<accession>A0A2C9K9X4</accession>
<evidence type="ECO:0000256" key="1">
    <source>
        <dbReference type="SAM" id="MobiDB-lite"/>
    </source>
</evidence>
<feature type="region of interest" description="Disordered" evidence="1">
    <location>
        <begin position="91"/>
        <end position="113"/>
    </location>
</feature>
<name>A0A2C9K9X4_BIOGL</name>
<organism evidence="2 3">
    <name type="scientific">Biomphalaria glabrata</name>
    <name type="common">Bloodfluke planorb</name>
    <name type="synonym">Freshwater snail</name>
    <dbReference type="NCBI Taxonomy" id="6526"/>
    <lineage>
        <taxon>Eukaryota</taxon>
        <taxon>Metazoa</taxon>
        <taxon>Spiralia</taxon>
        <taxon>Lophotrochozoa</taxon>
        <taxon>Mollusca</taxon>
        <taxon>Gastropoda</taxon>
        <taxon>Heterobranchia</taxon>
        <taxon>Euthyneura</taxon>
        <taxon>Panpulmonata</taxon>
        <taxon>Hygrophila</taxon>
        <taxon>Lymnaeoidea</taxon>
        <taxon>Planorbidae</taxon>
        <taxon>Biomphalaria</taxon>
    </lineage>
</organism>
<sequence>MSIMDYIKPEFDESVQENYDDIVTQKQPIDIMAGNLHQDEQRMKVQALEIKSNVELSSDQIDQIGQSHRKDFTTNTQLENGFIKEEPEIKVVDLSSDTDNGREPKSSKDFCLNEDQEIKSNLNREMKLDLDQKMSPSVYTSERRDEREQSDSEDYSIEINKSFIKQEVDQQSDGVEVSWDGEDQSTQSELEEFSTETNNAIVKENKNCNQM</sequence>
<dbReference type="VEuPathDB" id="VectorBase:BGLAX_033330"/>
<evidence type="ECO:0000313" key="3">
    <source>
        <dbReference type="Proteomes" id="UP000076420"/>
    </source>
</evidence>